<accession>A0A9J5Z025</accession>
<dbReference type="EMBL" id="JACXVP010000005">
    <property type="protein sequence ID" value="KAG5606267.1"/>
    <property type="molecule type" value="Genomic_DNA"/>
</dbReference>
<dbReference type="Proteomes" id="UP000824120">
    <property type="component" value="Chromosome 5"/>
</dbReference>
<gene>
    <name evidence="1" type="ORF">H5410_027759</name>
</gene>
<sequence>MELIADLKNSSNEDSLDYDLKNFSDEELEGYSLIRATAYPNFDFSFLFKRLPSIEHCFGSKSDKLKAFNNGMGFVQEQNDDCEKIVKTTLNLLPTTTKDSSST</sequence>
<proteinExistence type="predicted"/>
<keyword evidence="2" id="KW-1185">Reference proteome</keyword>
<organism evidence="1 2">
    <name type="scientific">Solanum commersonii</name>
    <name type="common">Commerson's wild potato</name>
    <name type="synonym">Commerson's nightshade</name>
    <dbReference type="NCBI Taxonomy" id="4109"/>
    <lineage>
        <taxon>Eukaryota</taxon>
        <taxon>Viridiplantae</taxon>
        <taxon>Streptophyta</taxon>
        <taxon>Embryophyta</taxon>
        <taxon>Tracheophyta</taxon>
        <taxon>Spermatophyta</taxon>
        <taxon>Magnoliopsida</taxon>
        <taxon>eudicotyledons</taxon>
        <taxon>Gunneridae</taxon>
        <taxon>Pentapetalae</taxon>
        <taxon>asterids</taxon>
        <taxon>lamiids</taxon>
        <taxon>Solanales</taxon>
        <taxon>Solanaceae</taxon>
        <taxon>Solanoideae</taxon>
        <taxon>Solaneae</taxon>
        <taxon>Solanum</taxon>
    </lineage>
</organism>
<protein>
    <submittedName>
        <fullName evidence="1">Uncharacterized protein</fullName>
    </submittedName>
</protein>
<name>A0A9J5Z025_SOLCO</name>
<dbReference type="AlphaFoldDB" id="A0A9J5Z025"/>
<evidence type="ECO:0000313" key="1">
    <source>
        <dbReference type="EMBL" id="KAG5606267.1"/>
    </source>
</evidence>
<comment type="caution">
    <text evidence="1">The sequence shown here is derived from an EMBL/GenBank/DDBJ whole genome shotgun (WGS) entry which is preliminary data.</text>
</comment>
<evidence type="ECO:0000313" key="2">
    <source>
        <dbReference type="Proteomes" id="UP000824120"/>
    </source>
</evidence>
<reference evidence="1 2" key="1">
    <citation type="submission" date="2020-09" db="EMBL/GenBank/DDBJ databases">
        <title>De no assembly of potato wild relative species, Solanum commersonii.</title>
        <authorList>
            <person name="Cho K."/>
        </authorList>
    </citation>
    <scope>NUCLEOTIDE SEQUENCE [LARGE SCALE GENOMIC DNA]</scope>
    <source>
        <strain evidence="1">LZ3.2</strain>
        <tissue evidence="1">Leaf</tissue>
    </source>
</reference>